<dbReference type="InterPro" id="IPR032675">
    <property type="entry name" value="LRR_dom_sf"/>
</dbReference>
<evidence type="ECO:0000313" key="7">
    <source>
        <dbReference type="Proteomes" id="UP000323000"/>
    </source>
</evidence>
<feature type="domain" description="AAA+ ATPase" evidence="5">
    <location>
        <begin position="181"/>
        <end position="318"/>
    </location>
</feature>
<dbReference type="Gene3D" id="3.80.10.10">
    <property type="entry name" value="Ribonuclease Inhibitor"/>
    <property type="match status" value="3"/>
</dbReference>
<keyword evidence="7" id="KW-1185">Reference proteome</keyword>
<dbReference type="GO" id="GO:0005524">
    <property type="term" value="F:ATP binding"/>
    <property type="evidence" value="ECO:0007669"/>
    <property type="project" value="UniProtKB-KW"/>
</dbReference>
<dbReference type="Pfam" id="PF00931">
    <property type="entry name" value="NB-ARC"/>
    <property type="match status" value="1"/>
</dbReference>
<dbReference type="InterPro" id="IPR027417">
    <property type="entry name" value="P-loop_NTPase"/>
</dbReference>
<dbReference type="SUPFAM" id="SSF52058">
    <property type="entry name" value="L domain-like"/>
    <property type="match status" value="1"/>
</dbReference>
<dbReference type="Proteomes" id="UP000323000">
    <property type="component" value="Chromosome 3"/>
</dbReference>
<dbReference type="Pfam" id="PF13855">
    <property type="entry name" value="LRR_8"/>
    <property type="match status" value="2"/>
</dbReference>
<dbReference type="OrthoDB" id="1898799at2759"/>
<organism evidence="6 7">
    <name type="scientific">Acer yangbiense</name>
    <dbReference type="NCBI Taxonomy" id="1000413"/>
    <lineage>
        <taxon>Eukaryota</taxon>
        <taxon>Viridiplantae</taxon>
        <taxon>Streptophyta</taxon>
        <taxon>Embryophyta</taxon>
        <taxon>Tracheophyta</taxon>
        <taxon>Spermatophyta</taxon>
        <taxon>Magnoliopsida</taxon>
        <taxon>eudicotyledons</taxon>
        <taxon>Gunneridae</taxon>
        <taxon>Pentapetalae</taxon>
        <taxon>rosids</taxon>
        <taxon>malvids</taxon>
        <taxon>Sapindales</taxon>
        <taxon>Sapindaceae</taxon>
        <taxon>Hippocastanoideae</taxon>
        <taxon>Acereae</taxon>
        <taxon>Acer</taxon>
    </lineage>
</organism>
<dbReference type="FunFam" id="3.40.50.300:FF:001091">
    <property type="entry name" value="Probable disease resistance protein At1g61300"/>
    <property type="match status" value="1"/>
</dbReference>
<dbReference type="EMBL" id="VAHF01000003">
    <property type="protein sequence ID" value="TXG67818.1"/>
    <property type="molecule type" value="Genomic_DNA"/>
</dbReference>
<dbReference type="InterPro" id="IPR003593">
    <property type="entry name" value="AAA+_ATPase"/>
</dbReference>
<keyword evidence="2" id="KW-0547">Nucleotide-binding</keyword>
<reference evidence="7" key="1">
    <citation type="journal article" date="2019" name="Gigascience">
        <title>De novo genome assembly of the endangered Acer yangbiense, a plant species with extremely small populations endemic to Yunnan Province, China.</title>
        <authorList>
            <person name="Yang J."/>
            <person name="Wariss H.M."/>
            <person name="Tao L."/>
            <person name="Zhang R."/>
            <person name="Yun Q."/>
            <person name="Hollingsworth P."/>
            <person name="Dao Z."/>
            <person name="Luo G."/>
            <person name="Guo H."/>
            <person name="Ma Y."/>
            <person name="Sun W."/>
        </authorList>
    </citation>
    <scope>NUCLEOTIDE SEQUENCE [LARGE SCALE GENOMIC DNA]</scope>
    <source>
        <strain evidence="7">cv. Malutang</strain>
    </source>
</reference>
<dbReference type="GO" id="GO:0006952">
    <property type="term" value="P:defense response"/>
    <property type="evidence" value="ECO:0007669"/>
    <property type="project" value="UniProtKB-KW"/>
</dbReference>
<sequence length="1064" mass="121496">MSCDCCLSTLTGTAGSVITCILERLWNPVERQVLYLVRYRSNLKTFRKRAGELGALKSDVLNSVERAEDKGEEIKAEVFNWHVQTIQIEMDVEWLEEKIEKTKGCCHMWHLDWRSRHRLSRLAMKKTAEIVEHLPKGKFENGISFPGRPADLRSLPTSDFVPLETMSKAIHSIINVLKDEKNKIIGVHGSGGIGKTTLMKQVVKQVDKEIHFDKVLLVRVTQTPNLTRIQDEIAKFLGFEIEGDVEYQRAATLSQRLKRCKTVLIILDDLWEKLDLAKVGIPYGDEHKGCKVVVTSRFEDVCNKMESDKNIQIEELSEQDRLKLFKIKAGLPDSNAFDRASEEVVRQCGKLPNAIVIIGGALRNKPVKEWNDAIKKERDSGTIIVEGIPEEMVLCVNIGYDQLKEEAKSCLQFSCLFPAYYHVSMEELVIHGLVDRLFPGADESLEEVWNKMDSVVAELKSSNLLLVDDKEGYYRIHDDTRKVIKFIANNLMAEAGLRKGWPEEEDLRECRKLSLMDSNVTALPVQPECPQLITLFMQNNVLEDIPTCFFERMRALNFLNLSYTGISSLPLSLQCLEKLRSLRLENTHLRDATLIKEFEDLQVLILRGSRIEQLPKGLVTMTKLKLLDISNNLFLNGIPPNLISKLSLLEELYIGNSFGEWEVEGTTNQQNAGFSEVASLIRLTVLYIHVKNTNVLSIDFDGPWRNLRRFRICVNDDYWDIASTKSMHLKNLTNPLANWVKLLLEKTEYLTFTRSRNLEDIGKIDVQGLTRWISFHIRACSINRVFSSGLYATVSNLEDLHVEYCYSLKEVFYLEEIEEERSGLTRLRELILVGLPKLMSIWKGNHEIAQLENLKMMKVKDCGKLRNIFSKTLAQKLHTLEHLAILKCVSLEEIVSNDNAEVGGEAVQQMDLSTVPPLFFFQNLQKLLISKCNKMESVLPLTIVQGLNLLEELTVDSCNQVERIITASGEVREAGCKNMLPKLKILALNDLPKLETVCNGKIVFRWPALQELHALNCPKLKKLPLDSRSAPEMRKVRGQSSWFKDLQLKDEYAKTRLQPLLTEE</sequence>
<dbReference type="InterPro" id="IPR042197">
    <property type="entry name" value="Apaf_helical"/>
</dbReference>
<evidence type="ECO:0000256" key="3">
    <source>
        <dbReference type="ARBA" id="ARBA00022821"/>
    </source>
</evidence>
<evidence type="ECO:0000259" key="5">
    <source>
        <dbReference type="SMART" id="SM00382"/>
    </source>
</evidence>
<evidence type="ECO:0000256" key="2">
    <source>
        <dbReference type="ARBA" id="ARBA00022741"/>
    </source>
</evidence>
<dbReference type="SUPFAM" id="SSF52540">
    <property type="entry name" value="P-loop containing nucleoside triphosphate hydrolases"/>
    <property type="match status" value="1"/>
</dbReference>
<dbReference type="InterPro" id="IPR057135">
    <property type="entry name" value="At4g27190-like_LRR"/>
</dbReference>
<name>A0A5C7IFJ8_9ROSI</name>
<protein>
    <recommendedName>
        <fullName evidence="5">AAA+ ATPase domain-containing protein</fullName>
    </recommendedName>
</protein>
<dbReference type="InterPro" id="IPR001611">
    <property type="entry name" value="Leu-rich_rpt"/>
</dbReference>
<dbReference type="InterPro" id="IPR050905">
    <property type="entry name" value="Plant_NBS-LRR"/>
</dbReference>
<dbReference type="SMART" id="SM00382">
    <property type="entry name" value="AAA"/>
    <property type="match status" value="1"/>
</dbReference>
<comment type="similarity">
    <text evidence="1">Belongs to the disease resistance NB-LRR family.</text>
</comment>
<dbReference type="Gene3D" id="3.40.50.300">
    <property type="entry name" value="P-loop containing nucleotide triphosphate hydrolases"/>
    <property type="match status" value="1"/>
</dbReference>
<dbReference type="InterPro" id="IPR002182">
    <property type="entry name" value="NB-ARC"/>
</dbReference>
<dbReference type="PANTHER" id="PTHR33463">
    <property type="entry name" value="NB-ARC DOMAIN-CONTAINING PROTEIN-RELATED"/>
    <property type="match status" value="1"/>
</dbReference>
<evidence type="ECO:0000256" key="1">
    <source>
        <dbReference type="ARBA" id="ARBA00008894"/>
    </source>
</evidence>
<dbReference type="Gene3D" id="1.10.8.430">
    <property type="entry name" value="Helical domain of apoptotic protease-activating factors"/>
    <property type="match status" value="1"/>
</dbReference>
<keyword evidence="4" id="KW-0067">ATP-binding</keyword>
<dbReference type="GO" id="GO:0043531">
    <property type="term" value="F:ADP binding"/>
    <property type="evidence" value="ECO:0007669"/>
    <property type="project" value="InterPro"/>
</dbReference>
<dbReference type="AlphaFoldDB" id="A0A5C7IFJ8"/>
<comment type="caution">
    <text evidence="6">The sequence shown here is derived from an EMBL/GenBank/DDBJ whole genome shotgun (WGS) entry which is preliminary data.</text>
</comment>
<dbReference type="PANTHER" id="PTHR33463:SF203">
    <property type="entry name" value="AAA+ ATPASE DOMAIN-CONTAINING PROTEIN"/>
    <property type="match status" value="1"/>
</dbReference>
<evidence type="ECO:0000313" key="6">
    <source>
        <dbReference type="EMBL" id="TXG67818.1"/>
    </source>
</evidence>
<dbReference type="PRINTS" id="PR00364">
    <property type="entry name" value="DISEASERSIST"/>
</dbReference>
<accession>A0A5C7IFJ8</accession>
<keyword evidence="3" id="KW-0611">Plant defense</keyword>
<evidence type="ECO:0000256" key="4">
    <source>
        <dbReference type="ARBA" id="ARBA00022840"/>
    </source>
</evidence>
<gene>
    <name evidence="6" type="ORF">EZV62_009093</name>
</gene>
<dbReference type="Pfam" id="PF23247">
    <property type="entry name" value="LRR_RPS2"/>
    <property type="match status" value="2"/>
</dbReference>
<proteinExistence type="inferred from homology"/>